<comment type="catalytic activity">
    <reaction evidence="1 7">
        <text>Thiol-dependent hydrolysis of ester, thioester, amide, peptide and isopeptide bonds formed by the C-terminal Gly of ubiquitin (a 76-residue protein attached to proteins as an intracellular targeting signal).</text>
        <dbReference type="EC" id="3.4.19.12"/>
    </reaction>
</comment>
<dbReference type="PANTHER" id="PTHR24006:SF758">
    <property type="entry name" value="UBIQUITIN CARBOXYL-TERMINAL HYDROLASE 36"/>
    <property type="match status" value="1"/>
</dbReference>
<dbReference type="InterPro" id="IPR038765">
    <property type="entry name" value="Papain-like_cys_pep_sf"/>
</dbReference>
<evidence type="ECO:0000256" key="7">
    <source>
        <dbReference type="RuleBase" id="RU366025"/>
    </source>
</evidence>
<keyword evidence="11" id="KW-1185">Reference proteome</keyword>
<comment type="caution">
    <text evidence="10">The sequence shown here is derived from an EMBL/GenBank/DDBJ whole genome shotgun (WGS) entry which is preliminary data.</text>
</comment>
<evidence type="ECO:0000313" key="11">
    <source>
        <dbReference type="Proteomes" id="UP001479436"/>
    </source>
</evidence>
<sequence>MTDAANPVVDRALAQKTGFTLLQRRVVFKESTKPDLKMKALKRKYRPINEDSHWSTQSTRGIQEIREAITDYTTGSSAGEFIDSLGFRRPTQILFRKERLSTSWENILPVGPGFNNLGNTCYINVILQALIYTPPLTNYMLTKEHSSLCKMMEFCSLCELEQLANRCFSSNKMTDENQAISPKKLLGHLRAIAKNFRIGRQEDAHEFGRYFVDVLQRNCLHGFDSKMDERIKETTLIHQVFGGYLRNEIKCSTCDFESNTFDPILDLSLDVKNCKSVEKALEMFTKSEKLVEDNQYFCERCDKLSDAAKRMSIYEAPVVLTVQLKRYLSNSETATKLAKPMSYPETLDINPYMSNDKDTVPLYKLYAVLVHTGNSCNSGHYYVMIKAPSGAWYSIDDDKVKQVSQENVLKEKAYMLFYAQSAIKPSKPLDKPASIEKDSVQNKKQIVSTTSTSPSAINDEIGEVINRKVFKKKLKEKKKALPKPKPQEIPSQPVTKVKAQEPVAVQLPTLEVFEPTVDEATSQGPSTIIKPLPAVKSSEVVSLKTQVENEKESLVSEEDKAFIRELKKSTVVNDGPTISWDENVESKRSKLDIVIEKEAAREPKVFTELKTNSQFDRQVLSWDDTDNAQSAREDILSEFKSKHKRPSSYDAEYDRGKVKKVKAKKEHFFAEKNSFQSEQNFRNLIKKTPFKKGSKK</sequence>
<dbReference type="CDD" id="cd02661">
    <property type="entry name" value="Peptidase_C19E"/>
    <property type="match status" value="1"/>
</dbReference>
<dbReference type="PROSITE" id="PS00973">
    <property type="entry name" value="USP_2"/>
    <property type="match status" value="1"/>
</dbReference>
<evidence type="ECO:0000256" key="2">
    <source>
        <dbReference type="ARBA" id="ARBA00009085"/>
    </source>
</evidence>
<organism evidence="10 11">
    <name type="scientific">Basidiobolus ranarum</name>
    <dbReference type="NCBI Taxonomy" id="34480"/>
    <lineage>
        <taxon>Eukaryota</taxon>
        <taxon>Fungi</taxon>
        <taxon>Fungi incertae sedis</taxon>
        <taxon>Zoopagomycota</taxon>
        <taxon>Entomophthoromycotina</taxon>
        <taxon>Basidiobolomycetes</taxon>
        <taxon>Basidiobolales</taxon>
        <taxon>Basidiobolaceae</taxon>
        <taxon>Basidiobolus</taxon>
    </lineage>
</organism>
<evidence type="ECO:0000256" key="8">
    <source>
        <dbReference type="SAM" id="MobiDB-lite"/>
    </source>
</evidence>
<dbReference type="SUPFAM" id="SSF54001">
    <property type="entry name" value="Cysteine proteinases"/>
    <property type="match status" value="1"/>
</dbReference>
<comment type="similarity">
    <text evidence="2 7">Belongs to the peptidase C19 family.</text>
</comment>
<gene>
    <name evidence="10" type="ORF">K7432_006450</name>
</gene>
<dbReference type="InterPro" id="IPR001394">
    <property type="entry name" value="Peptidase_C19_UCH"/>
</dbReference>
<name>A0ABR2WV10_9FUNG</name>
<accession>A0ABR2WV10</accession>
<dbReference type="InterPro" id="IPR018200">
    <property type="entry name" value="USP_CS"/>
</dbReference>
<dbReference type="InterPro" id="IPR028889">
    <property type="entry name" value="USP"/>
</dbReference>
<dbReference type="Pfam" id="PF00443">
    <property type="entry name" value="UCH"/>
    <property type="match status" value="1"/>
</dbReference>
<evidence type="ECO:0000256" key="3">
    <source>
        <dbReference type="ARBA" id="ARBA00022670"/>
    </source>
</evidence>
<dbReference type="Proteomes" id="UP001479436">
    <property type="component" value="Unassembled WGS sequence"/>
</dbReference>
<keyword evidence="4 7" id="KW-0833">Ubl conjugation pathway</keyword>
<evidence type="ECO:0000256" key="6">
    <source>
        <dbReference type="ARBA" id="ARBA00022807"/>
    </source>
</evidence>
<evidence type="ECO:0000256" key="4">
    <source>
        <dbReference type="ARBA" id="ARBA00022786"/>
    </source>
</evidence>
<dbReference type="PROSITE" id="PS00972">
    <property type="entry name" value="USP_1"/>
    <property type="match status" value="1"/>
</dbReference>
<dbReference type="EC" id="3.4.19.12" evidence="7"/>
<keyword evidence="5 7" id="KW-0378">Hydrolase</keyword>
<dbReference type="InterPro" id="IPR050164">
    <property type="entry name" value="Peptidase_C19"/>
</dbReference>
<feature type="region of interest" description="Disordered" evidence="8">
    <location>
        <begin position="476"/>
        <end position="495"/>
    </location>
</feature>
<evidence type="ECO:0000256" key="1">
    <source>
        <dbReference type="ARBA" id="ARBA00000707"/>
    </source>
</evidence>
<evidence type="ECO:0000259" key="9">
    <source>
        <dbReference type="PROSITE" id="PS50235"/>
    </source>
</evidence>
<evidence type="ECO:0000256" key="5">
    <source>
        <dbReference type="ARBA" id="ARBA00022801"/>
    </source>
</evidence>
<protein>
    <recommendedName>
        <fullName evidence="7">Ubiquitin carboxyl-terminal hydrolase</fullName>
        <ecNumber evidence="7">3.4.19.12</ecNumber>
    </recommendedName>
</protein>
<keyword evidence="6 7" id="KW-0788">Thiol protease</keyword>
<dbReference type="Gene3D" id="3.90.70.10">
    <property type="entry name" value="Cysteine proteinases"/>
    <property type="match status" value="1"/>
</dbReference>
<keyword evidence="3 7" id="KW-0645">Protease</keyword>
<dbReference type="PROSITE" id="PS50235">
    <property type="entry name" value="USP_3"/>
    <property type="match status" value="1"/>
</dbReference>
<feature type="domain" description="USP" evidence="9">
    <location>
        <begin position="112"/>
        <end position="421"/>
    </location>
</feature>
<reference evidence="10 11" key="1">
    <citation type="submission" date="2023-04" db="EMBL/GenBank/DDBJ databases">
        <title>Genome of Basidiobolus ranarum AG-B5.</title>
        <authorList>
            <person name="Stajich J.E."/>
            <person name="Carter-House D."/>
            <person name="Gryganskyi A."/>
        </authorList>
    </citation>
    <scope>NUCLEOTIDE SEQUENCE [LARGE SCALE GENOMIC DNA]</scope>
    <source>
        <strain evidence="10 11">AG-B5</strain>
    </source>
</reference>
<evidence type="ECO:0000313" key="10">
    <source>
        <dbReference type="EMBL" id="KAK9765316.1"/>
    </source>
</evidence>
<dbReference type="PANTHER" id="PTHR24006">
    <property type="entry name" value="UBIQUITIN CARBOXYL-TERMINAL HYDROLASE"/>
    <property type="match status" value="1"/>
</dbReference>
<proteinExistence type="inferred from homology"/>
<dbReference type="EMBL" id="JASJQH010000285">
    <property type="protein sequence ID" value="KAK9765316.1"/>
    <property type="molecule type" value="Genomic_DNA"/>
</dbReference>